<name>K7M2L8_SOYBN</name>
<dbReference type="Proteomes" id="UP000008827">
    <property type="component" value="Chromosome 13"/>
</dbReference>
<dbReference type="HOGENOM" id="CLU_100013_0_0_1"/>
<sequence>MASFWNQLSFFLLLVLVISPQIQAREGKLFSLFSHFRTIYNVKDPLDKTNAESPALPPGPTPKPASAPELEPESAPTPAPSAEQEIGSTIPSGPAPEPEFFDSGEGYGLYGRGSYSQYPPTKETPTTTTTFQNELLNEDFNDESYKTGYPKTNLYNNNNEEYKNNDNTKEEYRNSYIGGYSDDFNRYSNNNNNNNNGKENYNNNYNGKENYYNNNDNYISNGYEEKREGMSDTRFLENGKYYYHVNSVKENYNLNGYESGRGSANENEGNYYEKSQYPNEFDTMEEYEKQQEEQGYTP</sequence>
<dbReference type="PaxDb" id="3847-GLYMA13G37020.2"/>
<dbReference type="PANTHER" id="PTHR35274">
    <property type="entry name" value="E6-LIKE PROTEIN"/>
    <property type="match status" value="1"/>
</dbReference>
<evidence type="ECO:0000313" key="4">
    <source>
        <dbReference type="EnsemblPlants" id="KRH22341"/>
    </source>
</evidence>
<dbReference type="AlphaFoldDB" id="K7M2L8"/>
<keyword evidence="2" id="KW-0732">Signal</keyword>
<feature type="signal peptide" evidence="2">
    <location>
        <begin position="1"/>
        <end position="24"/>
    </location>
</feature>
<evidence type="ECO:0008006" key="6">
    <source>
        <dbReference type="Google" id="ProtNLM"/>
    </source>
</evidence>
<reference evidence="3" key="3">
    <citation type="submission" date="2018-07" db="EMBL/GenBank/DDBJ databases">
        <title>WGS assembly of Glycine max.</title>
        <authorList>
            <person name="Schmutz J."/>
            <person name="Cannon S."/>
            <person name="Schlueter J."/>
            <person name="Ma J."/>
            <person name="Mitros T."/>
            <person name="Nelson W."/>
            <person name="Hyten D."/>
            <person name="Song Q."/>
            <person name="Thelen J."/>
            <person name="Cheng J."/>
            <person name="Xu D."/>
            <person name="Hellsten U."/>
            <person name="May G."/>
            <person name="Yu Y."/>
            <person name="Sakurai T."/>
            <person name="Umezawa T."/>
            <person name="Bhattacharyya M."/>
            <person name="Sandhu D."/>
            <person name="Valliyodan B."/>
            <person name="Lindquist E."/>
            <person name="Peto M."/>
            <person name="Grant D."/>
            <person name="Shu S."/>
            <person name="Goodstein D."/>
            <person name="Barry K."/>
            <person name="Futrell-Griggs M."/>
            <person name="Abernathy B."/>
            <person name="Du J."/>
            <person name="Tian Z."/>
            <person name="Zhu L."/>
            <person name="Gill N."/>
            <person name="Joshi T."/>
            <person name="Libault M."/>
            <person name="Sethuraman A."/>
            <person name="Zhang X."/>
            <person name="Shinozaki K."/>
            <person name="Nguyen H."/>
            <person name="Wing R."/>
            <person name="Cregan P."/>
            <person name="Specht J."/>
            <person name="Grimwood J."/>
            <person name="Rokhsar D."/>
            <person name="Stacey G."/>
            <person name="Shoemaker R."/>
            <person name="Jackson S."/>
        </authorList>
    </citation>
    <scope>NUCLEOTIDE SEQUENCE</scope>
    <source>
        <tissue evidence="3">Callus</tissue>
    </source>
</reference>
<feature type="chain" id="PRO_5014581556" description="Protein E6" evidence="2">
    <location>
        <begin position="25"/>
        <end position="298"/>
    </location>
</feature>
<dbReference type="STRING" id="3847.K7M2L8"/>
<dbReference type="PANTHER" id="PTHR35274:SF5">
    <property type="entry name" value="PROTEIN E6-LIKE"/>
    <property type="match status" value="1"/>
</dbReference>
<dbReference type="OMA" id="GKYYYHV"/>
<evidence type="ECO:0000313" key="5">
    <source>
        <dbReference type="Proteomes" id="UP000008827"/>
    </source>
</evidence>
<dbReference type="eggNOG" id="ENOG502S3N4">
    <property type="taxonomic scope" value="Eukaryota"/>
</dbReference>
<evidence type="ECO:0000313" key="3">
    <source>
        <dbReference type="EMBL" id="KRH22341.1"/>
    </source>
</evidence>
<dbReference type="EnsemblPlants" id="KRH22341">
    <property type="protein sequence ID" value="KRH22341"/>
    <property type="gene ID" value="GLYMA_13G294400"/>
</dbReference>
<dbReference type="RefSeq" id="XP_006594833.1">
    <property type="nucleotide sequence ID" value="XM_006594770.4"/>
</dbReference>
<reference evidence="3 4" key="1">
    <citation type="journal article" date="2010" name="Nature">
        <title>Genome sequence of the palaeopolyploid soybean.</title>
        <authorList>
            <person name="Schmutz J."/>
            <person name="Cannon S.B."/>
            <person name="Schlueter J."/>
            <person name="Ma J."/>
            <person name="Mitros T."/>
            <person name="Nelson W."/>
            <person name="Hyten D.L."/>
            <person name="Song Q."/>
            <person name="Thelen J.J."/>
            <person name="Cheng J."/>
            <person name="Xu D."/>
            <person name="Hellsten U."/>
            <person name="May G.D."/>
            <person name="Yu Y."/>
            <person name="Sakurai T."/>
            <person name="Umezawa T."/>
            <person name="Bhattacharyya M.K."/>
            <person name="Sandhu D."/>
            <person name="Valliyodan B."/>
            <person name="Lindquist E."/>
            <person name="Peto M."/>
            <person name="Grant D."/>
            <person name="Shu S."/>
            <person name="Goodstein D."/>
            <person name="Barry K."/>
            <person name="Futrell-Griggs M."/>
            <person name="Abernathy B."/>
            <person name="Du J."/>
            <person name="Tian Z."/>
            <person name="Zhu L."/>
            <person name="Gill N."/>
            <person name="Joshi T."/>
            <person name="Libault M."/>
            <person name="Sethuraman A."/>
            <person name="Zhang X.-C."/>
            <person name="Shinozaki K."/>
            <person name="Nguyen H.T."/>
            <person name="Wing R.A."/>
            <person name="Cregan P."/>
            <person name="Specht J."/>
            <person name="Grimwood J."/>
            <person name="Rokhsar D."/>
            <person name="Stacey G."/>
            <person name="Shoemaker R.C."/>
            <person name="Jackson S.A."/>
        </authorList>
    </citation>
    <scope>NUCLEOTIDE SEQUENCE [LARGE SCALE GENOMIC DNA]</scope>
    <source>
        <strain evidence="4">cv. Williams 82</strain>
        <tissue evidence="3">Callus</tissue>
    </source>
</reference>
<proteinExistence type="predicted"/>
<keyword evidence="5" id="KW-1185">Reference proteome</keyword>
<dbReference type="InterPro" id="IPR040290">
    <property type="entry name" value="Prot_E6-like"/>
</dbReference>
<feature type="region of interest" description="Disordered" evidence="1">
    <location>
        <begin position="142"/>
        <end position="166"/>
    </location>
</feature>
<feature type="compositionally biased region" description="Low complexity" evidence="1">
    <location>
        <begin position="119"/>
        <end position="128"/>
    </location>
</feature>
<reference evidence="4" key="2">
    <citation type="submission" date="2018-02" db="UniProtKB">
        <authorList>
            <consortium name="EnsemblPlants"/>
        </authorList>
    </citation>
    <scope>IDENTIFICATION</scope>
    <source>
        <strain evidence="4">Williams 82</strain>
    </source>
</reference>
<accession>K7M2L8</accession>
<dbReference type="KEGG" id="gmx:102668572"/>
<feature type="region of interest" description="Disordered" evidence="1">
    <location>
        <begin position="259"/>
        <end position="298"/>
    </location>
</feature>
<feature type="compositionally biased region" description="Polar residues" evidence="1">
    <location>
        <begin position="259"/>
        <end position="268"/>
    </location>
</feature>
<evidence type="ECO:0000256" key="2">
    <source>
        <dbReference type="SAM" id="SignalP"/>
    </source>
</evidence>
<feature type="region of interest" description="Disordered" evidence="1">
    <location>
        <begin position="49"/>
        <end position="128"/>
    </location>
</feature>
<dbReference type="OrthoDB" id="749662at2759"/>
<organism evidence="4">
    <name type="scientific">Glycine max</name>
    <name type="common">Soybean</name>
    <name type="synonym">Glycine hispida</name>
    <dbReference type="NCBI Taxonomy" id="3847"/>
    <lineage>
        <taxon>Eukaryota</taxon>
        <taxon>Viridiplantae</taxon>
        <taxon>Streptophyta</taxon>
        <taxon>Embryophyta</taxon>
        <taxon>Tracheophyta</taxon>
        <taxon>Spermatophyta</taxon>
        <taxon>Magnoliopsida</taxon>
        <taxon>eudicotyledons</taxon>
        <taxon>Gunneridae</taxon>
        <taxon>Pentapetalae</taxon>
        <taxon>rosids</taxon>
        <taxon>fabids</taxon>
        <taxon>Fabales</taxon>
        <taxon>Fabaceae</taxon>
        <taxon>Papilionoideae</taxon>
        <taxon>50 kb inversion clade</taxon>
        <taxon>NPAAA clade</taxon>
        <taxon>indigoferoid/millettioid clade</taxon>
        <taxon>Phaseoleae</taxon>
        <taxon>Glycine</taxon>
        <taxon>Glycine subgen. Soja</taxon>
    </lineage>
</organism>
<feature type="compositionally biased region" description="Pro residues" evidence="1">
    <location>
        <begin position="55"/>
        <end position="65"/>
    </location>
</feature>
<protein>
    <recommendedName>
        <fullName evidence="6">Protein E6</fullName>
    </recommendedName>
</protein>
<dbReference type="Gramene" id="KRH22341">
    <property type="protein sequence ID" value="KRH22341"/>
    <property type="gene ID" value="GLYMA_13G294400"/>
</dbReference>
<dbReference type="GeneID" id="102668572"/>
<feature type="compositionally biased region" description="Low complexity" evidence="1">
    <location>
        <begin position="66"/>
        <end position="85"/>
    </location>
</feature>
<dbReference type="EMBL" id="CM000846">
    <property type="protein sequence ID" value="KRH22341.1"/>
    <property type="molecule type" value="Genomic_DNA"/>
</dbReference>
<gene>
    <name evidence="4" type="primary">LOC102668572</name>
    <name evidence="3" type="ORF">GLYMA_13G294400</name>
</gene>
<evidence type="ECO:0000256" key="1">
    <source>
        <dbReference type="SAM" id="MobiDB-lite"/>
    </source>
</evidence>